<evidence type="ECO:0000313" key="3">
    <source>
        <dbReference type="EMBL" id="SMP59892.1"/>
    </source>
</evidence>
<accession>A0ABY1Q514</accession>
<feature type="transmembrane region" description="Helical" evidence="2">
    <location>
        <begin position="78"/>
        <end position="97"/>
    </location>
</feature>
<feature type="region of interest" description="Disordered" evidence="1">
    <location>
        <begin position="1"/>
        <end position="58"/>
    </location>
</feature>
<feature type="compositionally biased region" description="Polar residues" evidence="1">
    <location>
        <begin position="10"/>
        <end position="53"/>
    </location>
</feature>
<organism evidence="3 4">
    <name type="scientific">Neorhodopirellula lusitana</name>
    <dbReference type="NCBI Taxonomy" id="445327"/>
    <lineage>
        <taxon>Bacteria</taxon>
        <taxon>Pseudomonadati</taxon>
        <taxon>Planctomycetota</taxon>
        <taxon>Planctomycetia</taxon>
        <taxon>Pirellulales</taxon>
        <taxon>Pirellulaceae</taxon>
        <taxon>Neorhodopirellula</taxon>
    </lineage>
</organism>
<dbReference type="RefSeq" id="WP_283433025.1">
    <property type="nucleotide sequence ID" value="NZ_FXUG01000006.1"/>
</dbReference>
<protein>
    <submittedName>
        <fullName evidence="3">Uncharacterized protein</fullName>
    </submittedName>
</protein>
<sequence>MSHRDRPAKQSASSAVQENAVQENAVQENAVQENPVQENAVQENAVQENSNPETLVATKHGNKNGWQAFDGAVHVKGIWTWQSGFCVLCLLTGLAAIR</sequence>
<proteinExistence type="predicted"/>
<evidence type="ECO:0000313" key="4">
    <source>
        <dbReference type="Proteomes" id="UP001158067"/>
    </source>
</evidence>
<reference evidence="3 4" key="1">
    <citation type="submission" date="2017-05" db="EMBL/GenBank/DDBJ databases">
        <authorList>
            <person name="Varghese N."/>
            <person name="Submissions S."/>
        </authorList>
    </citation>
    <scope>NUCLEOTIDE SEQUENCE [LARGE SCALE GENOMIC DNA]</scope>
    <source>
        <strain evidence="3 4">DSM 25457</strain>
    </source>
</reference>
<dbReference type="Proteomes" id="UP001158067">
    <property type="component" value="Unassembled WGS sequence"/>
</dbReference>
<dbReference type="EMBL" id="FXUG01000006">
    <property type="protein sequence ID" value="SMP59892.1"/>
    <property type="molecule type" value="Genomic_DNA"/>
</dbReference>
<name>A0ABY1Q514_9BACT</name>
<keyword evidence="2" id="KW-0472">Membrane</keyword>
<keyword evidence="2" id="KW-0812">Transmembrane</keyword>
<keyword evidence="2" id="KW-1133">Transmembrane helix</keyword>
<gene>
    <name evidence="3" type="ORF">SAMN06265222_106284</name>
</gene>
<keyword evidence="4" id="KW-1185">Reference proteome</keyword>
<comment type="caution">
    <text evidence="3">The sequence shown here is derived from an EMBL/GenBank/DDBJ whole genome shotgun (WGS) entry which is preliminary data.</text>
</comment>
<evidence type="ECO:0000256" key="1">
    <source>
        <dbReference type="SAM" id="MobiDB-lite"/>
    </source>
</evidence>
<evidence type="ECO:0000256" key="2">
    <source>
        <dbReference type="SAM" id="Phobius"/>
    </source>
</evidence>